<dbReference type="PANTHER" id="PTHR46585:SF1">
    <property type="entry name" value="CHROMO DOMAIN-CONTAINING PROTEIN"/>
    <property type="match status" value="1"/>
</dbReference>
<dbReference type="EMBL" id="BMAV01012705">
    <property type="protein sequence ID" value="GFY59630.1"/>
    <property type="molecule type" value="Genomic_DNA"/>
</dbReference>
<dbReference type="InterPro" id="IPR012337">
    <property type="entry name" value="RNaseH-like_sf"/>
</dbReference>
<evidence type="ECO:0000313" key="2">
    <source>
        <dbReference type="EMBL" id="GFY59630.1"/>
    </source>
</evidence>
<dbReference type="AlphaFoldDB" id="A0A8X6XTI8"/>
<accession>A0A8X6XTI8</accession>
<dbReference type="Proteomes" id="UP000886998">
    <property type="component" value="Unassembled WGS sequence"/>
</dbReference>
<dbReference type="InterPro" id="IPR001584">
    <property type="entry name" value="Integrase_cat-core"/>
</dbReference>
<dbReference type="Gene3D" id="3.30.420.10">
    <property type="entry name" value="Ribonuclease H-like superfamily/Ribonuclease H"/>
    <property type="match status" value="1"/>
</dbReference>
<feature type="domain" description="Integrase catalytic" evidence="1">
    <location>
        <begin position="46"/>
        <end position="144"/>
    </location>
</feature>
<dbReference type="PROSITE" id="PS50994">
    <property type="entry name" value="INTEGRASE"/>
    <property type="match status" value="1"/>
</dbReference>
<comment type="caution">
    <text evidence="2">The sequence shown here is derived from an EMBL/GenBank/DDBJ whole genome shotgun (WGS) entry which is preliminary data.</text>
</comment>
<dbReference type="OrthoDB" id="6433403at2759"/>
<sequence>MEWKNIYRVPEHAGSFGGIDAVHHSLTGKVSRKDIKNWLQTKKSYTLHKPVTKKFDTNRVIVGRINQQFQADLVDMQSLSSFNDGYKYLLACIDVLSKYAWAIPLKNKKDESIVSAFKKIFSERIPKKLQTDAKIRNNGVVVTP</sequence>
<evidence type="ECO:0000313" key="3">
    <source>
        <dbReference type="Proteomes" id="UP000886998"/>
    </source>
</evidence>
<gene>
    <name evidence="2" type="primary">F54H12.3_62</name>
    <name evidence="2" type="ORF">TNIN_263191</name>
</gene>
<dbReference type="InterPro" id="IPR036397">
    <property type="entry name" value="RNaseH_sf"/>
</dbReference>
<keyword evidence="3" id="KW-1185">Reference proteome</keyword>
<dbReference type="GO" id="GO:0003676">
    <property type="term" value="F:nucleic acid binding"/>
    <property type="evidence" value="ECO:0007669"/>
    <property type="project" value="InterPro"/>
</dbReference>
<evidence type="ECO:0000259" key="1">
    <source>
        <dbReference type="PROSITE" id="PS50994"/>
    </source>
</evidence>
<organism evidence="2 3">
    <name type="scientific">Trichonephila inaurata madagascariensis</name>
    <dbReference type="NCBI Taxonomy" id="2747483"/>
    <lineage>
        <taxon>Eukaryota</taxon>
        <taxon>Metazoa</taxon>
        <taxon>Ecdysozoa</taxon>
        <taxon>Arthropoda</taxon>
        <taxon>Chelicerata</taxon>
        <taxon>Arachnida</taxon>
        <taxon>Araneae</taxon>
        <taxon>Araneomorphae</taxon>
        <taxon>Entelegynae</taxon>
        <taxon>Araneoidea</taxon>
        <taxon>Nephilidae</taxon>
        <taxon>Trichonephila</taxon>
        <taxon>Trichonephila inaurata</taxon>
    </lineage>
</organism>
<name>A0A8X6XTI8_9ARAC</name>
<protein>
    <submittedName>
        <fullName evidence="2">Uncharacterized transposon-derived protein F54H12.3</fullName>
    </submittedName>
</protein>
<proteinExistence type="predicted"/>
<dbReference type="GO" id="GO:0015074">
    <property type="term" value="P:DNA integration"/>
    <property type="evidence" value="ECO:0007669"/>
    <property type="project" value="InterPro"/>
</dbReference>
<dbReference type="PANTHER" id="PTHR46585">
    <property type="entry name" value="INTEGRASE CORE DOMAIN CONTAINING PROTEIN"/>
    <property type="match status" value="1"/>
</dbReference>
<dbReference type="SUPFAM" id="SSF53098">
    <property type="entry name" value="Ribonuclease H-like"/>
    <property type="match status" value="1"/>
</dbReference>
<reference evidence="2" key="1">
    <citation type="submission" date="2020-08" db="EMBL/GenBank/DDBJ databases">
        <title>Multicomponent nature underlies the extraordinary mechanical properties of spider dragline silk.</title>
        <authorList>
            <person name="Kono N."/>
            <person name="Nakamura H."/>
            <person name="Mori M."/>
            <person name="Yoshida Y."/>
            <person name="Ohtoshi R."/>
            <person name="Malay A.D."/>
            <person name="Moran D.A.P."/>
            <person name="Tomita M."/>
            <person name="Numata K."/>
            <person name="Arakawa K."/>
        </authorList>
    </citation>
    <scope>NUCLEOTIDE SEQUENCE</scope>
</reference>